<dbReference type="Ensembl" id="ENSPCOT00000003178.1">
    <property type="protein sequence ID" value="ENSPCOP00000000864.1"/>
    <property type="gene ID" value="ENSPCOG00000002887.1"/>
</dbReference>
<dbReference type="Proteomes" id="UP000233160">
    <property type="component" value="Unassembled WGS sequence"/>
</dbReference>
<dbReference type="STRING" id="379532.ENSPCOP00000000864"/>
<organism evidence="2 3">
    <name type="scientific">Propithecus coquereli</name>
    <name type="common">Coquerel's sifaka</name>
    <name type="synonym">Propithecus verreauxi coquereli</name>
    <dbReference type="NCBI Taxonomy" id="379532"/>
    <lineage>
        <taxon>Eukaryota</taxon>
        <taxon>Metazoa</taxon>
        <taxon>Chordata</taxon>
        <taxon>Craniata</taxon>
        <taxon>Vertebrata</taxon>
        <taxon>Euteleostomi</taxon>
        <taxon>Mammalia</taxon>
        <taxon>Eutheria</taxon>
        <taxon>Euarchontoglires</taxon>
        <taxon>Primates</taxon>
        <taxon>Strepsirrhini</taxon>
        <taxon>Lemuriformes</taxon>
        <taxon>Indriidae</taxon>
        <taxon>Propithecus</taxon>
    </lineage>
</organism>
<dbReference type="CTD" id="100500938"/>
<dbReference type="GeneTree" id="ENSGT00660000097475"/>
<dbReference type="RefSeq" id="XP_012498941.1">
    <property type="nucleotide sequence ID" value="XM_012643487.1"/>
</dbReference>
<dbReference type="OrthoDB" id="9799303at2759"/>
<dbReference type="AlphaFoldDB" id="A0A2K6EGK0"/>
<name>A0A2K6EGK0_PROCO</name>
<protein>
    <submittedName>
        <fullName evidence="2">Coiled-coil domain containing 179</fullName>
    </submittedName>
</protein>
<dbReference type="GeneID" id="105809645"/>
<dbReference type="OMA" id="EKRINYM"/>
<keyword evidence="3" id="KW-1185">Reference proteome</keyword>
<evidence type="ECO:0000313" key="2">
    <source>
        <dbReference type="Ensembl" id="ENSPCOP00000000864.1"/>
    </source>
</evidence>
<feature type="region of interest" description="Disordered" evidence="1">
    <location>
        <begin position="9"/>
        <end position="28"/>
    </location>
</feature>
<evidence type="ECO:0000313" key="3">
    <source>
        <dbReference type="Proteomes" id="UP000233160"/>
    </source>
</evidence>
<reference evidence="2" key="1">
    <citation type="submission" date="2025-08" db="UniProtKB">
        <authorList>
            <consortium name="Ensembl"/>
        </authorList>
    </citation>
    <scope>IDENTIFICATION</scope>
</reference>
<evidence type="ECO:0000256" key="1">
    <source>
        <dbReference type="SAM" id="MobiDB-lite"/>
    </source>
</evidence>
<reference evidence="2" key="2">
    <citation type="submission" date="2025-09" db="UniProtKB">
        <authorList>
            <consortium name="Ensembl"/>
        </authorList>
    </citation>
    <scope>IDENTIFICATION</scope>
</reference>
<proteinExistence type="predicted"/>
<accession>A0A2K6EGK0</accession>
<dbReference type="KEGG" id="pcoq:105809645"/>
<sequence>MCLYCWETEPSQVSPEVSRQPHPSVVTEKQLADKRIHDMQNLKKEKRKLSKRFANPAPIPDRGLLVSIEVSLKLIDP</sequence>
<gene>
    <name evidence="2" type="primary">CCDC179</name>
</gene>